<gene>
    <name evidence="3" type="primary">LOC112042257</name>
</gene>
<dbReference type="InParanoid" id="A0A2R2MQK1"/>
<accession>A0A2R2MQK1</accession>
<proteinExistence type="predicted"/>
<evidence type="ECO:0000256" key="1">
    <source>
        <dbReference type="SAM" id="Coils"/>
    </source>
</evidence>
<dbReference type="OrthoDB" id="10063366at2759"/>
<dbReference type="KEGG" id="lak:112042257"/>
<evidence type="ECO:0000313" key="3">
    <source>
        <dbReference type="RefSeq" id="XP_023932287.1"/>
    </source>
</evidence>
<dbReference type="GeneID" id="112042257"/>
<evidence type="ECO:0000313" key="2">
    <source>
        <dbReference type="Proteomes" id="UP000085678"/>
    </source>
</evidence>
<feature type="coiled-coil region" evidence="1">
    <location>
        <begin position="67"/>
        <end position="94"/>
    </location>
</feature>
<dbReference type="AlphaFoldDB" id="A0A2R2MQK1"/>
<dbReference type="Proteomes" id="UP000085678">
    <property type="component" value="Unplaced"/>
</dbReference>
<dbReference type="PANTHER" id="PTHR46888:SF13">
    <property type="entry name" value="RIBONUCLEASE H"/>
    <property type="match status" value="1"/>
</dbReference>
<organism evidence="2 3">
    <name type="scientific">Lingula anatina</name>
    <name type="common">Brachiopod</name>
    <name type="synonym">Lingula unguis</name>
    <dbReference type="NCBI Taxonomy" id="7574"/>
    <lineage>
        <taxon>Eukaryota</taxon>
        <taxon>Metazoa</taxon>
        <taxon>Spiralia</taxon>
        <taxon>Lophotrochozoa</taxon>
        <taxon>Brachiopoda</taxon>
        <taxon>Linguliformea</taxon>
        <taxon>Lingulata</taxon>
        <taxon>Lingulida</taxon>
        <taxon>Linguloidea</taxon>
        <taxon>Lingulidae</taxon>
        <taxon>Lingula</taxon>
    </lineage>
</organism>
<sequence>MVFSVTEFLQSPTVADFEALKKDELVAIALHFNLVVKSSMKKQEVRGIVVKKFVDEQIFKSDDLPPIVKAETNISEYEFELEKLRKDRQFQLEKERLEREERDKDRQFQLEKLRLEHSERSTSHVRYEFDAAKNIRLVPKFQEKSVDKFFPQFEKIAEHLQWPFEVWPTLLQSVLVGKAAEVYSALS</sequence>
<keyword evidence="1" id="KW-0175">Coiled coil</keyword>
<protein>
    <submittedName>
        <fullName evidence="3">Uncharacterized protein LOC112042257</fullName>
    </submittedName>
</protein>
<dbReference type="PANTHER" id="PTHR46888">
    <property type="entry name" value="ZINC KNUCKLE DOMAINCONTAINING PROTEIN-RELATED"/>
    <property type="match status" value="1"/>
</dbReference>
<name>A0A2R2MQK1_LINAN</name>
<reference evidence="3" key="1">
    <citation type="journal article" date="2015" name="Nat. Commun.">
        <title>The Lingula genome provides insights into brachiopod evolution and the origin of phosphate biomineralization.</title>
        <authorList>
            <person name="Luo Y.J."/>
            <person name="Takeuchi T."/>
            <person name="Koyanagi R."/>
            <person name="Yamada L."/>
            <person name="Kanda M."/>
            <person name="Khalturina M."/>
            <person name="Fujie M."/>
            <person name="Yamasaki S.I."/>
            <person name="Endo K."/>
            <person name="Satoh N."/>
        </authorList>
    </citation>
    <scope>NUCLEOTIDE SEQUENCE</scope>
</reference>
<keyword evidence="2" id="KW-1185">Reference proteome</keyword>
<dbReference type="RefSeq" id="XP_023932287.1">
    <property type="nucleotide sequence ID" value="XM_024076519.1"/>
</dbReference>
<reference evidence="3" key="2">
    <citation type="submission" date="2025-08" db="UniProtKB">
        <authorList>
            <consortium name="RefSeq"/>
        </authorList>
    </citation>
    <scope>IDENTIFICATION</scope>
</reference>